<dbReference type="OrthoDB" id="210273at2"/>
<dbReference type="PANTHER" id="PTHR11102">
    <property type="entry name" value="SEL-1-LIKE PROTEIN"/>
    <property type="match status" value="1"/>
</dbReference>
<keyword evidence="2" id="KW-1185">Reference proteome</keyword>
<protein>
    <recommendedName>
        <fullName evidence="3">Sel1 repeat family protein</fullName>
    </recommendedName>
</protein>
<evidence type="ECO:0000313" key="1">
    <source>
        <dbReference type="EMBL" id="TBL79092.1"/>
    </source>
</evidence>
<dbReference type="InterPro" id="IPR050767">
    <property type="entry name" value="Sel1_AlgK"/>
</dbReference>
<dbReference type="InterPro" id="IPR006597">
    <property type="entry name" value="Sel1-like"/>
</dbReference>
<dbReference type="Proteomes" id="UP000293142">
    <property type="component" value="Unassembled WGS sequence"/>
</dbReference>
<reference evidence="1 2" key="1">
    <citation type="submission" date="2019-02" db="EMBL/GenBank/DDBJ databases">
        <title>Paenibacillus sp. nov., isolated from surface-sterilized tissue of Thalictrum simplex L.</title>
        <authorList>
            <person name="Tuo L."/>
        </authorList>
    </citation>
    <scope>NUCLEOTIDE SEQUENCE [LARGE SCALE GENOMIC DNA]</scope>
    <source>
        <strain evidence="1 2">N2SHLJ1</strain>
    </source>
</reference>
<dbReference type="RefSeq" id="WP_131013728.1">
    <property type="nucleotide sequence ID" value="NZ_SIRE01000008.1"/>
</dbReference>
<dbReference type="SUPFAM" id="SSF81901">
    <property type="entry name" value="HCP-like"/>
    <property type="match status" value="3"/>
</dbReference>
<accession>A0A4V2J4C4</accession>
<gene>
    <name evidence="1" type="ORF">EYB31_12800</name>
</gene>
<name>A0A4V2J4C4_9BACL</name>
<dbReference type="InterPro" id="IPR011990">
    <property type="entry name" value="TPR-like_helical_dom_sf"/>
</dbReference>
<dbReference type="SMART" id="SM00671">
    <property type="entry name" value="SEL1"/>
    <property type="match status" value="9"/>
</dbReference>
<dbReference type="EMBL" id="SIRE01000008">
    <property type="protein sequence ID" value="TBL79092.1"/>
    <property type="molecule type" value="Genomic_DNA"/>
</dbReference>
<dbReference type="Gene3D" id="1.25.40.10">
    <property type="entry name" value="Tetratricopeptide repeat domain"/>
    <property type="match status" value="1"/>
</dbReference>
<organism evidence="1 2">
    <name type="scientific">Paenibacillus thalictri</name>
    <dbReference type="NCBI Taxonomy" id="2527873"/>
    <lineage>
        <taxon>Bacteria</taxon>
        <taxon>Bacillati</taxon>
        <taxon>Bacillota</taxon>
        <taxon>Bacilli</taxon>
        <taxon>Bacillales</taxon>
        <taxon>Paenibacillaceae</taxon>
        <taxon>Paenibacillus</taxon>
    </lineage>
</organism>
<evidence type="ECO:0000313" key="2">
    <source>
        <dbReference type="Proteomes" id="UP000293142"/>
    </source>
</evidence>
<dbReference type="AlphaFoldDB" id="A0A4V2J4C4"/>
<dbReference type="PANTHER" id="PTHR11102:SF160">
    <property type="entry name" value="ERAD-ASSOCIATED E3 UBIQUITIN-PROTEIN LIGASE COMPONENT HRD3"/>
    <property type="match status" value="1"/>
</dbReference>
<proteinExistence type="predicted"/>
<dbReference type="Pfam" id="PF08238">
    <property type="entry name" value="Sel1"/>
    <property type="match status" value="9"/>
</dbReference>
<evidence type="ECO:0008006" key="3">
    <source>
        <dbReference type="Google" id="ProtNLM"/>
    </source>
</evidence>
<sequence length="843" mass="95889">MNIVTMEDINYLAQQSSGRINMILSGMTALMNDTDNKVTTMESQGWFQRMVKTVTGKNKFTLAEIRQNHDKLNAYMSEAIAELYNRNCIDHEIMLSLGTQLNELYADHLQLKQMLGAFVRKLNEKIDSVDSFHMLTREIDQGVYSVYSPLVAICKVISQFDKRILEDNRKLDILKRSLILQNIINNEEILLTDYLMSIVDVPIDEMGQIYMELGTIRGNFMSNLILGMVEKYHFLPDMARKMKNKKSLIEEIISEEKLDDSIALSISEIYDDFVNSKIDVKNGLIPIAEVQIDSKLEEAEKLYFDCILDEAFELFKTLAEKGNARAMYFMGEYYVQPYGHVARDIEEGKKWRQRGHELGDTLSSINVAYSLPKDSQERNEIFNKMLEPTLRLAESGDIFAQNELADLYISGYGTTQNTEEGLKWLRKSAEAGFWRSIDKLGDAYYNGTLVEQDYTQAMEYYEKGVQIGYARSELNLAYCYYYGKGTDEDNSRALELFKKAYDHGSGEAASMVGFMYYKGYGVSADNEQEFIWMKRSAESGYALGQSNLANCYASGRGTAQDHTLAKQWYIKAAKGGNDYAATEVGKMEMDNNNYAEAVKWYRKAAENGYADAQNRLGVRYTNGQGVEKDDYEAFRWYVKAAEQGHMKAQGNVGYCYHSGDGVSADDDKAKEWLRKSAEQGNDDAINWLSKWYGEGSGSASSSSTSSSSGTITKSTLESIKTSCEVFVMMHDESKYDVSYKLKQTLNIEHCDEIYLAHDDTLFKSGKNGFAITSDGIYCREMMSSYTNHVSFYELNNASNIYWRDSNVYADGNVLAYYTGSNSDKDDLVSIFEKIKMFVRIDLF</sequence>
<comment type="caution">
    <text evidence="1">The sequence shown here is derived from an EMBL/GenBank/DDBJ whole genome shotgun (WGS) entry which is preliminary data.</text>
</comment>